<feature type="binding site" evidence="11">
    <location>
        <begin position="16"/>
        <end position="21"/>
    </location>
    <ligand>
        <name>NADP(+)</name>
        <dbReference type="ChEBI" id="CHEBI:58349"/>
    </ligand>
</feature>
<dbReference type="EMBL" id="CP059540">
    <property type="protein sequence ID" value="QMT18297.1"/>
    <property type="molecule type" value="Genomic_DNA"/>
</dbReference>
<protein>
    <recommendedName>
        <fullName evidence="5 12">Homoserine dehydrogenase</fullName>
        <ecNumber evidence="4 12">1.1.1.3</ecNumber>
    </recommendedName>
</protein>
<evidence type="ECO:0000256" key="2">
    <source>
        <dbReference type="ARBA" id="ARBA00005062"/>
    </source>
</evidence>
<name>A0A7D7MBI9_PLAMR</name>
<feature type="domain" description="Glutamate/phenylalanine/leucine/valine/L-tryptophan dehydrogenase C-terminal" evidence="14">
    <location>
        <begin position="10"/>
        <end position="84"/>
    </location>
</feature>
<organism evidence="16 17">
    <name type="scientific">Planococcus maritimus</name>
    <dbReference type="NCBI Taxonomy" id="192421"/>
    <lineage>
        <taxon>Bacteria</taxon>
        <taxon>Bacillati</taxon>
        <taxon>Bacillota</taxon>
        <taxon>Bacilli</taxon>
        <taxon>Bacillales</taxon>
        <taxon>Caryophanaceae</taxon>
        <taxon>Planococcus</taxon>
    </lineage>
</organism>
<feature type="binding site" evidence="11">
    <location>
        <position position="221"/>
    </location>
    <ligand>
        <name>L-homoserine</name>
        <dbReference type="ChEBI" id="CHEBI:57476"/>
    </ligand>
</feature>
<dbReference type="SUPFAM" id="SSF55347">
    <property type="entry name" value="Glyceraldehyde-3-phosphate dehydrogenase-like, C-terminal domain"/>
    <property type="match status" value="1"/>
</dbReference>
<dbReference type="GO" id="GO:0004412">
    <property type="term" value="F:homoserine dehydrogenase activity"/>
    <property type="evidence" value="ECO:0007669"/>
    <property type="project" value="UniProtKB-EC"/>
</dbReference>
<evidence type="ECO:0000256" key="12">
    <source>
        <dbReference type="RuleBase" id="RU000579"/>
    </source>
</evidence>
<evidence type="ECO:0000256" key="13">
    <source>
        <dbReference type="RuleBase" id="RU004171"/>
    </source>
</evidence>
<evidence type="ECO:0000256" key="10">
    <source>
        <dbReference type="PIRSR" id="PIRSR036497-1"/>
    </source>
</evidence>
<dbReference type="InterPro" id="IPR022697">
    <property type="entry name" value="HDH_short"/>
</dbReference>
<comment type="similarity">
    <text evidence="3 13">Belongs to the homoserine dehydrogenase family.</text>
</comment>
<evidence type="ECO:0000259" key="15">
    <source>
        <dbReference type="Pfam" id="PF00742"/>
    </source>
</evidence>
<dbReference type="GO" id="GO:0009088">
    <property type="term" value="P:threonine biosynthetic process"/>
    <property type="evidence" value="ECO:0007669"/>
    <property type="project" value="UniProtKB-UniPathway"/>
</dbReference>
<keyword evidence="8" id="KW-0915">Sodium</keyword>
<evidence type="ECO:0000256" key="3">
    <source>
        <dbReference type="ARBA" id="ARBA00006753"/>
    </source>
</evidence>
<comment type="catalytic activity">
    <reaction evidence="9">
        <text>L-homoserine + NADP(+) = L-aspartate 4-semialdehyde + NADPH + H(+)</text>
        <dbReference type="Rhea" id="RHEA:15761"/>
        <dbReference type="ChEBI" id="CHEBI:15378"/>
        <dbReference type="ChEBI" id="CHEBI:57476"/>
        <dbReference type="ChEBI" id="CHEBI:57783"/>
        <dbReference type="ChEBI" id="CHEBI:58349"/>
        <dbReference type="ChEBI" id="CHEBI:537519"/>
        <dbReference type="EC" id="1.1.1.3"/>
    </reaction>
    <physiologicalReaction direction="right-to-left" evidence="9">
        <dbReference type="Rhea" id="RHEA:15763"/>
    </physiologicalReaction>
</comment>
<feature type="binding site" evidence="11">
    <location>
        <position position="137"/>
    </location>
    <ligand>
        <name>NADPH</name>
        <dbReference type="ChEBI" id="CHEBI:57783"/>
    </ligand>
</feature>
<dbReference type="PROSITE" id="PS01042">
    <property type="entry name" value="HOMOSER_DHGENASE"/>
    <property type="match status" value="1"/>
</dbReference>
<comment type="pathway">
    <text evidence="1 12">Amino-acid biosynthesis; L-threonine biosynthesis; L-threonine from L-aspartate: step 3/5.</text>
</comment>
<keyword evidence="6 12" id="KW-0791">Threonine biosynthesis</keyword>
<evidence type="ECO:0000256" key="8">
    <source>
        <dbReference type="ARBA" id="ARBA00023053"/>
    </source>
</evidence>
<keyword evidence="7 12" id="KW-0560">Oxidoreductase</keyword>
<keyword evidence="11 12" id="KW-0521">NADP</keyword>
<proteinExistence type="inferred from homology"/>
<feature type="active site" description="Proton donor" evidence="10">
    <location>
        <position position="236"/>
    </location>
</feature>
<dbReference type="PANTHER" id="PTHR43331">
    <property type="entry name" value="HOMOSERINE DEHYDROGENASE"/>
    <property type="match status" value="1"/>
</dbReference>
<dbReference type="NCBIfam" id="NF004976">
    <property type="entry name" value="PRK06349.1"/>
    <property type="match status" value="1"/>
</dbReference>
<accession>A0A7D7MBI9</accession>
<dbReference type="Pfam" id="PF00742">
    <property type="entry name" value="Homoserine_dh"/>
    <property type="match status" value="1"/>
</dbReference>
<evidence type="ECO:0000256" key="1">
    <source>
        <dbReference type="ARBA" id="ARBA00005056"/>
    </source>
</evidence>
<dbReference type="InterPro" id="IPR036291">
    <property type="entry name" value="NAD(P)-bd_dom_sf"/>
</dbReference>
<dbReference type="Gene3D" id="3.30.360.10">
    <property type="entry name" value="Dihydrodipicolinate Reductase, domain 2"/>
    <property type="match status" value="1"/>
</dbReference>
<dbReference type="UniPathway" id="UPA00050">
    <property type="reaction ID" value="UER00063"/>
</dbReference>
<keyword evidence="12" id="KW-0028">Amino-acid biosynthesis</keyword>
<evidence type="ECO:0000256" key="7">
    <source>
        <dbReference type="ARBA" id="ARBA00023002"/>
    </source>
</evidence>
<feature type="domain" description="Homoserine dehydrogenase catalytic" evidence="15">
    <location>
        <begin position="169"/>
        <end position="346"/>
    </location>
</feature>
<evidence type="ECO:0000256" key="11">
    <source>
        <dbReference type="PIRSR" id="PIRSR036497-2"/>
    </source>
</evidence>
<evidence type="ECO:0000256" key="4">
    <source>
        <dbReference type="ARBA" id="ARBA00013213"/>
    </source>
</evidence>
<gene>
    <name evidence="16" type="ORF">H1Q58_04545</name>
</gene>
<evidence type="ECO:0000256" key="5">
    <source>
        <dbReference type="ARBA" id="ARBA00013376"/>
    </source>
</evidence>
<comment type="pathway">
    <text evidence="2 12">Amino-acid biosynthesis; L-methionine biosynthesis via de novo pathway; L-homoserine from L-aspartate: step 3/3.</text>
</comment>
<dbReference type="InterPro" id="IPR001342">
    <property type="entry name" value="HDH_cat"/>
</dbReference>
<dbReference type="KEGG" id="pdec:H1Q58_04545"/>
<dbReference type="InterPro" id="IPR019811">
    <property type="entry name" value="HDH_CS"/>
</dbReference>
<dbReference type="EC" id="1.1.1.3" evidence="4 12"/>
<dbReference type="PANTHER" id="PTHR43331:SF1">
    <property type="entry name" value="HOMOSERINE DEHYDROGENASE"/>
    <property type="match status" value="1"/>
</dbReference>
<dbReference type="Gene3D" id="3.40.50.720">
    <property type="entry name" value="NAD(P)-binding Rossmann-like Domain"/>
    <property type="match status" value="1"/>
</dbReference>
<evidence type="ECO:0000313" key="16">
    <source>
        <dbReference type="EMBL" id="QMT18297.1"/>
    </source>
</evidence>
<sequence length="357" mass="38112">MKRGKNSMAHKLAFIGFGVVGQGLAEILQDKRESLKNEEGFEAKVVAISDFRKGSLYHPQGLDLEAVLETVQTTGSLDGYPNTDGLITGWDSLQTITQSNADTIVEVSYTDVQTGQPAIDHCRAAFESGKNVVMTNKGPVALAYQELSALAHKHQVSWGFEGTVMSGTPALRMPKLALAGNDITEIRGILNGTTNFMLMRMDEGESYGAALKEAQSLGYAEADPTSDVEGLDARYKIVILAQHVMGMPLSVEAVECTGISQMTPELIEQARAEGKRWKLIATAKKEHGVIAAKVSAEKVPLDDPLASVSGALNAITYETDLLGPVTLCGAGAGKTETGFSLLIDLLTIAKARETVRS</sequence>
<keyword evidence="12" id="KW-0486">Methionine biosynthesis</keyword>
<dbReference type="SUPFAM" id="SSF51735">
    <property type="entry name" value="NAD(P)-binding Rossmann-fold domains"/>
    <property type="match status" value="1"/>
</dbReference>
<evidence type="ECO:0000259" key="14">
    <source>
        <dbReference type="Pfam" id="PF00208"/>
    </source>
</evidence>
<dbReference type="Proteomes" id="UP000514716">
    <property type="component" value="Chromosome"/>
</dbReference>
<keyword evidence="17" id="KW-1185">Reference proteome</keyword>
<evidence type="ECO:0000256" key="9">
    <source>
        <dbReference type="ARBA" id="ARBA00048841"/>
    </source>
</evidence>
<dbReference type="PIRSF" id="PIRSF036497">
    <property type="entry name" value="HDH_short"/>
    <property type="match status" value="1"/>
</dbReference>
<dbReference type="AlphaFoldDB" id="A0A7D7MBI9"/>
<evidence type="ECO:0000313" key="17">
    <source>
        <dbReference type="Proteomes" id="UP000514716"/>
    </source>
</evidence>
<dbReference type="UniPathway" id="UPA00051">
    <property type="reaction ID" value="UER00465"/>
</dbReference>
<dbReference type="FunFam" id="3.30.360.10:FF:000005">
    <property type="entry name" value="Homoserine dehydrogenase"/>
    <property type="match status" value="1"/>
</dbReference>
<dbReference type="InterPro" id="IPR006096">
    <property type="entry name" value="Glu/Leu/Phe/Val/Trp_DH_C"/>
</dbReference>
<dbReference type="NCBIfam" id="NF004912">
    <property type="entry name" value="PRK06270.1"/>
    <property type="match status" value="1"/>
</dbReference>
<dbReference type="Pfam" id="PF00208">
    <property type="entry name" value="ELFV_dehydrog"/>
    <property type="match status" value="1"/>
</dbReference>
<evidence type="ECO:0000256" key="6">
    <source>
        <dbReference type="ARBA" id="ARBA00022697"/>
    </source>
</evidence>
<reference evidence="16 17" key="1">
    <citation type="submission" date="2020-07" db="EMBL/GenBank/DDBJ databases">
        <title>Screening of a cold-adapted Planococcus bacterium producing protease in traditional shrimp paste and protease identification by genome sequencing.</title>
        <authorList>
            <person name="Gao R."/>
            <person name="Leng W."/>
            <person name="Chu Q."/>
            <person name="Wu X."/>
            <person name="Liu H."/>
            <person name="Li X."/>
        </authorList>
    </citation>
    <scope>NUCLEOTIDE SEQUENCE [LARGE SCALE GENOMIC DNA]</scope>
    <source>
        <strain evidence="16 17">XJ11</strain>
    </source>
</reference>
<dbReference type="GO" id="GO:0009086">
    <property type="term" value="P:methionine biosynthetic process"/>
    <property type="evidence" value="ECO:0007669"/>
    <property type="project" value="UniProtKB-KW"/>
</dbReference>